<evidence type="ECO:0000313" key="3">
    <source>
        <dbReference type="Proteomes" id="UP000799118"/>
    </source>
</evidence>
<dbReference type="Gene3D" id="1.10.510.10">
    <property type="entry name" value="Transferase(Phosphotransferase) domain 1"/>
    <property type="match status" value="1"/>
</dbReference>
<dbReference type="InterPro" id="IPR008271">
    <property type="entry name" value="Ser/Thr_kinase_AS"/>
</dbReference>
<dbReference type="GO" id="GO:0004672">
    <property type="term" value="F:protein kinase activity"/>
    <property type="evidence" value="ECO:0007669"/>
    <property type="project" value="InterPro"/>
</dbReference>
<dbReference type="Proteomes" id="UP000799118">
    <property type="component" value="Unassembled WGS sequence"/>
</dbReference>
<dbReference type="Pfam" id="PF00069">
    <property type="entry name" value="Pkinase"/>
    <property type="match status" value="1"/>
</dbReference>
<dbReference type="OrthoDB" id="4062651at2759"/>
<gene>
    <name evidence="2" type="ORF">BT96DRAFT_812178</name>
</gene>
<accession>A0A6A4I105</accession>
<feature type="domain" description="Protein kinase" evidence="1">
    <location>
        <begin position="1"/>
        <end position="98"/>
    </location>
</feature>
<dbReference type="SUPFAM" id="SSF56112">
    <property type="entry name" value="Protein kinase-like (PK-like)"/>
    <property type="match status" value="1"/>
</dbReference>
<dbReference type="PROSITE" id="PS50011">
    <property type="entry name" value="PROTEIN_KINASE_DOM"/>
    <property type="match status" value="1"/>
</dbReference>
<dbReference type="InterPro" id="IPR011009">
    <property type="entry name" value="Kinase-like_dom_sf"/>
</dbReference>
<keyword evidence="3" id="KW-1185">Reference proteome</keyword>
<evidence type="ECO:0000313" key="2">
    <source>
        <dbReference type="EMBL" id="KAE9405452.1"/>
    </source>
</evidence>
<protein>
    <submittedName>
        <fullName evidence="2">Kinase-like protein</fullName>
    </submittedName>
</protein>
<proteinExistence type="predicted"/>
<evidence type="ECO:0000259" key="1">
    <source>
        <dbReference type="PROSITE" id="PS50011"/>
    </source>
</evidence>
<name>A0A6A4I105_9AGAR</name>
<dbReference type="AlphaFoldDB" id="A0A6A4I105"/>
<keyword evidence="2" id="KW-0418">Kinase</keyword>
<feature type="non-terminal residue" evidence="2">
    <location>
        <position position="98"/>
    </location>
</feature>
<dbReference type="InterPro" id="IPR000719">
    <property type="entry name" value="Prot_kinase_dom"/>
</dbReference>
<dbReference type="PROSITE" id="PS00108">
    <property type="entry name" value="PROTEIN_KINASE_ST"/>
    <property type="match status" value="1"/>
</dbReference>
<keyword evidence="2" id="KW-0808">Transferase</keyword>
<sequence>MRKGGSYLESHALLLCAQLSEGIEFLHSQLKVAHMDIKPDNLVLARSQYMLKIIDFNLSVVDVNHMITGVCGTKGYMAPEVQEGDQYWPFLADQYSCG</sequence>
<organism evidence="2 3">
    <name type="scientific">Gymnopus androsaceus JB14</name>
    <dbReference type="NCBI Taxonomy" id="1447944"/>
    <lineage>
        <taxon>Eukaryota</taxon>
        <taxon>Fungi</taxon>
        <taxon>Dikarya</taxon>
        <taxon>Basidiomycota</taxon>
        <taxon>Agaricomycotina</taxon>
        <taxon>Agaricomycetes</taxon>
        <taxon>Agaricomycetidae</taxon>
        <taxon>Agaricales</taxon>
        <taxon>Marasmiineae</taxon>
        <taxon>Omphalotaceae</taxon>
        <taxon>Gymnopus</taxon>
    </lineage>
</organism>
<dbReference type="PANTHER" id="PTHR24347">
    <property type="entry name" value="SERINE/THREONINE-PROTEIN KINASE"/>
    <property type="match status" value="1"/>
</dbReference>
<dbReference type="GO" id="GO:0005524">
    <property type="term" value="F:ATP binding"/>
    <property type="evidence" value="ECO:0007669"/>
    <property type="project" value="InterPro"/>
</dbReference>
<dbReference type="EMBL" id="ML769409">
    <property type="protein sequence ID" value="KAE9405452.1"/>
    <property type="molecule type" value="Genomic_DNA"/>
</dbReference>
<reference evidence="2" key="1">
    <citation type="journal article" date="2019" name="Environ. Microbiol.">
        <title>Fungal ecological strategies reflected in gene transcription - a case study of two litter decomposers.</title>
        <authorList>
            <person name="Barbi F."/>
            <person name="Kohler A."/>
            <person name="Barry K."/>
            <person name="Baskaran P."/>
            <person name="Daum C."/>
            <person name="Fauchery L."/>
            <person name="Ihrmark K."/>
            <person name="Kuo A."/>
            <person name="LaButti K."/>
            <person name="Lipzen A."/>
            <person name="Morin E."/>
            <person name="Grigoriev I.V."/>
            <person name="Henrissat B."/>
            <person name="Lindahl B."/>
            <person name="Martin F."/>
        </authorList>
    </citation>
    <scope>NUCLEOTIDE SEQUENCE</scope>
    <source>
        <strain evidence="2">JB14</strain>
    </source>
</reference>